<reference evidence="2 3" key="1">
    <citation type="submission" date="2015-11" db="EMBL/GenBank/DDBJ databases">
        <title>Genomic analysis of 38 Legionella species identifies large and diverse effector repertoires.</title>
        <authorList>
            <person name="Burstein D."/>
            <person name="Amaro F."/>
            <person name="Zusman T."/>
            <person name="Lifshitz Z."/>
            <person name="Cohen O."/>
            <person name="Gilbert J.A."/>
            <person name="Pupko T."/>
            <person name="Shuman H.A."/>
            <person name="Segal G."/>
        </authorList>
    </citation>
    <scope>NUCLEOTIDE SEQUENCE [LARGE SCALE GENOMIC DNA]</scope>
    <source>
        <strain evidence="2 3">IMVS3376</strain>
    </source>
</reference>
<evidence type="ECO:0000256" key="1">
    <source>
        <dbReference type="SAM" id="MobiDB-lite"/>
    </source>
</evidence>
<evidence type="ECO:0000313" key="2">
    <source>
        <dbReference type="EMBL" id="KTD68820.1"/>
    </source>
</evidence>
<keyword evidence="3" id="KW-1185">Reference proteome</keyword>
<dbReference type="STRING" id="947033.Lste_1978"/>
<accession>A0A0W0ZIP8</accession>
<proteinExistence type="predicted"/>
<dbReference type="PATRIC" id="fig|947033.5.peg.2100"/>
<comment type="caution">
    <text evidence="2">The sequence shown here is derived from an EMBL/GenBank/DDBJ whole genome shotgun (WGS) entry which is preliminary data.</text>
</comment>
<sequence length="89" mass="10085">MSDFKSKLPDLKELASMTGKLYTDIKKSVGEIVQNYKENRAQEAEEAKKTEQTHEEPVKEAKPKKTVEENISTAEPSADEKSKNDETKQ</sequence>
<dbReference type="RefSeq" id="WP_058510878.1">
    <property type="nucleotide sequence ID" value="NZ_DAIOMV010000009.1"/>
</dbReference>
<gene>
    <name evidence="2" type="ORF">Lste_1978</name>
</gene>
<feature type="compositionally biased region" description="Basic and acidic residues" evidence="1">
    <location>
        <begin position="40"/>
        <end position="68"/>
    </location>
</feature>
<feature type="region of interest" description="Disordered" evidence="1">
    <location>
        <begin position="40"/>
        <end position="89"/>
    </location>
</feature>
<dbReference type="OrthoDB" id="5654270at2"/>
<dbReference type="AlphaFoldDB" id="A0A0W0ZIP8"/>
<name>A0A0W0ZIP8_9GAMM</name>
<organism evidence="2 3">
    <name type="scientific">Legionella steelei</name>
    <dbReference type="NCBI Taxonomy" id="947033"/>
    <lineage>
        <taxon>Bacteria</taxon>
        <taxon>Pseudomonadati</taxon>
        <taxon>Pseudomonadota</taxon>
        <taxon>Gammaproteobacteria</taxon>
        <taxon>Legionellales</taxon>
        <taxon>Legionellaceae</taxon>
        <taxon>Legionella</taxon>
    </lineage>
</organism>
<dbReference type="EMBL" id="LNYY01000019">
    <property type="protein sequence ID" value="KTD68820.1"/>
    <property type="molecule type" value="Genomic_DNA"/>
</dbReference>
<dbReference type="Proteomes" id="UP000054926">
    <property type="component" value="Unassembled WGS sequence"/>
</dbReference>
<protein>
    <submittedName>
        <fullName evidence="2">Uncharacterized protein</fullName>
    </submittedName>
</protein>
<evidence type="ECO:0000313" key="3">
    <source>
        <dbReference type="Proteomes" id="UP000054926"/>
    </source>
</evidence>
<feature type="compositionally biased region" description="Basic and acidic residues" evidence="1">
    <location>
        <begin position="78"/>
        <end position="89"/>
    </location>
</feature>